<comment type="caution">
    <text evidence="11">The sequence shown here is derived from an EMBL/GenBank/DDBJ whole genome shotgun (WGS) entry which is preliminary data.</text>
</comment>
<evidence type="ECO:0000313" key="11">
    <source>
        <dbReference type="EMBL" id="POU61363.1"/>
    </source>
</evidence>
<dbReference type="GO" id="GO:0071973">
    <property type="term" value="P:bacterial-type flagellum-dependent cell motility"/>
    <property type="evidence" value="ECO:0007669"/>
    <property type="project" value="InterPro"/>
</dbReference>
<evidence type="ECO:0000256" key="9">
    <source>
        <dbReference type="ARBA" id="ARBA00023136"/>
    </source>
</evidence>
<comment type="subcellular location">
    <subcellularLocation>
        <location evidence="10">Cell inner membrane</location>
    </subcellularLocation>
    <subcellularLocation>
        <location evidence="2">Cell membrane</location>
        <topology evidence="2">Single-pass membrane protein</topology>
    </subcellularLocation>
</comment>
<evidence type="ECO:0000256" key="6">
    <source>
        <dbReference type="ARBA" id="ARBA00022692"/>
    </source>
</evidence>
<evidence type="ECO:0000313" key="12">
    <source>
        <dbReference type="Proteomes" id="UP000237003"/>
    </source>
</evidence>
<keyword evidence="11" id="KW-0282">Flagellum</keyword>
<dbReference type="GO" id="GO:0005886">
    <property type="term" value="C:plasma membrane"/>
    <property type="evidence" value="ECO:0007669"/>
    <property type="project" value="UniProtKB-SubCell"/>
</dbReference>
<dbReference type="Pfam" id="PF03748">
    <property type="entry name" value="FliL"/>
    <property type="match status" value="1"/>
</dbReference>
<dbReference type="AlphaFoldDB" id="A0A2S4RRQ4"/>
<evidence type="ECO:0000256" key="1">
    <source>
        <dbReference type="ARBA" id="ARBA00002254"/>
    </source>
</evidence>
<keyword evidence="10" id="KW-0997">Cell inner membrane</keyword>
<keyword evidence="5 10" id="KW-0145">Chemotaxis</keyword>
<dbReference type="GO" id="GO:0009425">
    <property type="term" value="C:bacterial-type flagellum basal body"/>
    <property type="evidence" value="ECO:0007669"/>
    <property type="project" value="InterPro"/>
</dbReference>
<evidence type="ECO:0000256" key="10">
    <source>
        <dbReference type="RuleBase" id="RU364125"/>
    </source>
</evidence>
<evidence type="ECO:0000256" key="5">
    <source>
        <dbReference type="ARBA" id="ARBA00022500"/>
    </source>
</evidence>
<dbReference type="OrthoDB" id="6555669at2"/>
<keyword evidence="11" id="KW-0969">Cilium</keyword>
<accession>A0A2S4RRQ4</accession>
<keyword evidence="9 10" id="KW-0472">Membrane</keyword>
<evidence type="ECO:0000256" key="3">
    <source>
        <dbReference type="ARBA" id="ARBA00008281"/>
    </source>
</evidence>
<keyword evidence="4" id="KW-1003">Cell membrane</keyword>
<dbReference type="RefSeq" id="WP_103776854.1">
    <property type="nucleotide sequence ID" value="NZ_PQLX01000012.1"/>
</dbReference>
<keyword evidence="6" id="KW-0812">Transmembrane</keyword>
<dbReference type="Proteomes" id="UP000237003">
    <property type="component" value="Unassembled WGS sequence"/>
</dbReference>
<evidence type="ECO:0000256" key="7">
    <source>
        <dbReference type="ARBA" id="ARBA00022779"/>
    </source>
</evidence>
<keyword evidence="11" id="KW-0966">Cell projection</keyword>
<sequence length="154" mass="17170">MKKIVMASVISSVLALVIGGGAGWGVYHFVGKGKPESAAHADADETMDESNSIFVSLQESIVTLHDNDSADHYMSAELVMLVTTEKEAEKVKQQEPLYQSIIVERLSEMKYEEVRGMKISGIRQVLSETLQKELKLRKIQAPYKDVLVKKVVFQ</sequence>
<dbReference type="InterPro" id="IPR005503">
    <property type="entry name" value="FliL"/>
</dbReference>
<name>A0A2S4RRQ4_CITAM</name>
<dbReference type="GO" id="GO:0006935">
    <property type="term" value="P:chemotaxis"/>
    <property type="evidence" value="ECO:0007669"/>
    <property type="project" value="UniProtKB-KW"/>
</dbReference>
<comment type="function">
    <text evidence="1 10">Controls the rotational direction of flagella during chemotaxis.</text>
</comment>
<dbReference type="EMBL" id="PQLX01000012">
    <property type="protein sequence ID" value="POU61363.1"/>
    <property type="molecule type" value="Genomic_DNA"/>
</dbReference>
<evidence type="ECO:0000256" key="8">
    <source>
        <dbReference type="ARBA" id="ARBA00022989"/>
    </source>
</evidence>
<keyword evidence="8" id="KW-1133">Transmembrane helix</keyword>
<evidence type="ECO:0000256" key="2">
    <source>
        <dbReference type="ARBA" id="ARBA00004162"/>
    </source>
</evidence>
<proteinExistence type="inferred from homology"/>
<comment type="similarity">
    <text evidence="3 10">Belongs to the FliL family.</text>
</comment>
<evidence type="ECO:0000256" key="4">
    <source>
        <dbReference type="ARBA" id="ARBA00022475"/>
    </source>
</evidence>
<organism evidence="11 12">
    <name type="scientific">Citrobacter amalonaticus</name>
    <dbReference type="NCBI Taxonomy" id="35703"/>
    <lineage>
        <taxon>Bacteria</taxon>
        <taxon>Pseudomonadati</taxon>
        <taxon>Pseudomonadota</taxon>
        <taxon>Gammaproteobacteria</taxon>
        <taxon>Enterobacterales</taxon>
        <taxon>Enterobacteriaceae</taxon>
        <taxon>Citrobacter</taxon>
    </lineage>
</organism>
<keyword evidence="7 10" id="KW-0283">Flagellar rotation</keyword>
<gene>
    <name evidence="11" type="ORF">C3430_23845</name>
</gene>
<protein>
    <recommendedName>
        <fullName evidence="10">Flagellar protein FliL</fullName>
    </recommendedName>
</protein>
<reference evidence="11 12" key="1">
    <citation type="submission" date="2018-01" db="EMBL/GenBank/DDBJ databases">
        <title>Complete genome sequences of 14 Citrobacter spp. isolated from plant in Canada.</title>
        <authorList>
            <person name="Bhandare S.G."/>
            <person name="Colavecchio A."/>
            <person name="Jeukens J."/>
            <person name="Emond-Rheault J.-G."/>
            <person name="Freschi L."/>
            <person name="Hamel J."/>
            <person name="Kukavica-Ibrulj I."/>
            <person name="Levesque R."/>
            <person name="Goodridge L."/>
        </authorList>
    </citation>
    <scope>NUCLEOTIDE SEQUENCE [LARGE SCALE GENOMIC DNA]</scope>
    <source>
        <strain evidence="11 12">S1285</strain>
    </source>
</reference>